<protein>
    <recommendedName>
        <fullName evidence="4">Replication protein</fullName>
    </recommendedName>
</protein>
<evidence type="ECO:0008006" key="4">
    <source>
        <dbReference type="Google" id="ProtNLM"/>
    </source>
</evidence>
<gene>
    <name evidence="2" type="ORF">EA658_16565</name>
</gene>
<sequence length="280" mass="30480">MREYGQIQCAFWQSADAQEWSDAGKLLAAYLMSGPHSNGLGCYRCPDGYIMADLGWSPERVSEGLGELSRNGFAYSFDGVVFLPGFLRWNKVANANVAAARMSEFEALPKGEAKARVATAILKHVKHLTNDHRTVLQTVSQTVSETVRQRVPQTEPNQTQPRENPTKPSCTAPPVAASAGDLLPVDKPVISFLLNDGSEFGISREQVHEFRGLFPAIDVAQELRSLKAWCIGNAKNRKTRSGAMKFVTGWLSRAQDRARPGGNGAPASASDPNVLPRLTA</sequence>
<proteinExistence type="predicted"/>
<evidence type="ECO:0000313" key="3">
    <source>
        <dbReference type="Proteomes" id="UP000293089"/>
    </source>
</evidence>
<feature type="compositionally biased region" description="Polar residues" evidence="1">
    <location>
        <begin position="142"/>
        <end position="169"/>
    </location>
</feature>
<feature type="region of interest" description="Disordered" evidence="1">
    <location>
        <begin position="142"/>
        <end position="179"/>
    </location>
</feature>
<dbReference type="RefSeq" id="WP_130529741.1">
    <property type="nucleotide sequence ID" value="NZ_SHMD01000002.1"/>
</dbReference>
<evidence type="ECO:0000256" key="1">
    <source>
        <dbReference type="SAM" id="MobiDB-lite"/>
    </source>
</evidence>
<evidence type="ECO:0000313" key="2">
    <source>
        <dbReference type="EMBL" id="TAA18699.1"/>
    </source>
</evidence>
<name>A0ABY1WCI8_9GAMM</name>
<feature type="region of interest" description="Disordered" evidence="1">
    <location>
        <begin position="255"/>
        <end position="280"/>
    </location>
</feature>
<dbReference type="Proteomes" id="UP000293089">
    <property type="component" value="Unassembled WGS sequence"/>
</dbReference>
<keyword evidence="3" id="KW-1185">Reference proteome</keyword>
<reference evidence="2 3" key="1">
    <citation type="submission" date="2019-02" db="EMBL/GenBank/DDBJ databases">
        <title>WGS of Pseudoxanthomonas species novum from clinical isolates.</title>
        <authorList>
            <person name="Bernier A.-M."/>
            <person name="Bernard K."/>
            <person name="Vachon A."/>
        </authorList>
    </citation>
    <scope>NUCLEOTIDE SEQUENCE [LARGE SCALE GENOMIC DNA]</scope>
    <source>
        <strain evidence="3">NML 170316</strain>
    </source>
</reference>
<organism evidence="2 3">
    <name type="scientific">Pseudoxanthomonas winnipegensis</name>
    <dbReference type="NCBI Taxonomy" id="2480810"/>
    <lineage>
        <taxon>Bacteria</taxon>
        <taxon>Pseudomonadati</taxon>
        <taxon>Pseudomonadota</taxon>
        <taxon>Gammaproteobacteria</taxon>
        <taxon>Lysobacterales</taxon>
        <taxon>Lysobacteraceae</taxon>
        <taxon>Pseudoxanthomonas</taxon>
    </lineage>
</organism>
<accession>A0ABY1WCI8</accession>
<comment type="caution">
    <text evidence="2">The sequence shown here is derived from an EMBL/GenBank/DDBJ whole genome shotgun (WGS) entry which is preliminary data.</text>
</comment>
<dbReference type="EMBL" id="SHME01000004">
    <property type="protein sequence ID" value="TAA18699.1"/>
    <property type="molecule type" value="Genomic_DNA"/>
</dbReference>